<dbReference type="InterPro" id="IPR006175">
    <property type="entry name" value="YjgF/YER057c/UK114"/>
</dbReference>
<dbReference type="AlphaFoldDB" id="A0A382XNX3"/>
<accession>A0A382XNX3</accession>
<evidence type="ECO:0008006" key="2">
    <source>
        <dbReference type="Google" id="ProtNLM"/>
    </source>
</evidence>
<dbReference type="InterPro" id="IPR035959">
    <property type="entry name" value="RutC-like_sf"/>
</dbReference>
<evidence type="ECO:0000313" key="1">
    <source>
        <dbReference type="EMBL" id="SVD72111.1"/>
    </source>
</evidence>
<organism evidence="1">
    <name type="scientific">marine metagenome</name>
    <dbReference type="NCBI Taxonomy" id="408172"/>
    <lineage>
        <taxon>unclassified sequences</taxon>
        <taxon>metagenomes</taxon>
        <taxon>ecological metagenomes</taxon>
    </lineage>
</organism>
<gene>
    <name evidence="1" type="ORF">METZ01_LOCUS424965</name>
</gene>
<proteinExistence type="predicted"/>
<protein>
    <recommendedName>
        <fullName evidence="2">RidA family protein</fullName>
    </recommendedName>
</protein>
<reference evidence="1" key="1">
    <citation type="submission" date="2018-05" db="EMBL/GenBank/DDBJ databases">
        <authorList>
            <person name="Lanie J.A."/>
            <person name="Ng W.-L."/>
            <person name="Kazmierczak K.M."/>
            <person name="Andrzejewski T.M."/>
            <person name="Davidsen T.M."/>
            <person name="Wayne K.J."/>
            <person name="Tettelin H."/>
            <person name="Glass J.I."/>
            <person name="Rusch D."/>
            <person name="Podicherti R."/>
            <person name="Tsui H.-C.T."/>
            <person name="Winkler M.E."/>
        </authorList>
    </citation>
    <scope>NUCLEOTIDE SEQUENCE</scope>
</reference>
<name>A0A382XNX3_9ZZZZ</name>
<dbReference type="SUPFAM" id="SSF55298">
    <property type="entry name" value="YjgF-like"/>
    <property type="match status" value="1"/>
</dbReference>
<dbReference type="Pfam" id="PF01042">
    <property type="entry name" value="Ribonuc_L-PSP"/>
    <property type="match status" value="1"/>
</dbReference>
<dbReference type="EMBL" id="UINC01168861">
    <property type="protein sequence ID" value="SVD72111.1"/>
    <property type="molecule type" value="Genomic_DNA"/>
</dbReference>
<sequence length="129" mass="14451">MSRRQIIDVPGVRHGDLPIPMAIRIDNMVYSSGIHAMDPETGTIPEDSARQVELVFQHMRTIVESAGGSTDDIALVTFNVMDDSIRPLVGAEWLKMFPDDRDWPARNTYIVDLGFGMIIHVMMTAVLPR</sequence>
<dbReference type="Gene3D" id="3.30.1330.40">
    <property type="entry name" value="RutC-like"/>
    <property type="match status" value="1"/>
</dbReference>